<dbReference type="InterPro" id="IPR003593">
    <property type="entry name" value="AAA+_ATPase"/>
</dbReference>
<evidence type="ECO:0000313" key="5">
    <source>
        <dbReference type="EMBL" id="SDW54444.1"/>
    </source>
</evidence>
<dbReference type="Pfam" id="PF00005">
    <property type="entry name" value="ABC_tran"/>
    <property type="match status" value="1"/>
</dbReference>
<dbReference type="GO" id="GO:0016887">
    <property type="term" value="F:ATP hydrolysis activity"/>
    <property type="evidence" value="ECO:0007669"/>
    <property type="project" value="InterPro"/>
</dbReference>
<feature type="domain" description="ABC transporter" evidence="4">
    <location>
        <begin position="4"/>
        <end position="220"/>
    </location>
</feature>
<proteinExistence type="predicted"/>
<dbReference type="InterPro" id="IPR003439">
    <property type="entry name" value="ABC_transporter-like_ATP-bd"/>
</dbReference>
<sequence>MDALKLDGITKTYGTRTVLRDLSLTLHPRECTVILGKSGCGKTTLLRLLAGLEAPDGGTVEKPAGLKLGMMFQEARLFPWLTCRENIALGLPSGTDPRETDHWLQLVQLTEAADQYPSQLSGGMQQRASLARTLAMHSNLILMDEPFAALDYFTRSQLQQELRSMVEQLSMGVVLVTHNVDEALILGDRLLILKDGRITQEQHLSPGKRDLLSPGLIAAKRQVLNGLLQPGQLSAVNG</sequence>
<dbReference type="PANTHER" id="PTHR42788:SF19">
    <property type="entry name" value="ALIPHATIC SULFONATES IMPORT ATP-BINDING PROTEIN SSUB 2"/>
    <property type="match status" value="1"/>
</dbReference>
<protein>
    <submittedName>
        <fullName evidence="5">NitT/TauT family transport system ATP-binding protein/sulfonate transport system ATP-binding protein</fullName>
    </submittedName>
</protein>
<dbReference type="PROSITE" id="PS50893">
    <property type="entry name" value="ABC_TRANSPORTER_2"/>
    <property type="match status" value="1"/>
</dbReference>
<name>A0A1H2UFZ4_ACIFE</name>
<keyword evidence="2" id="KW-0547">Nucleotide-binding</keyword>
<reference evidence="5 6" key="1">
    <citation type="submission" date="2016-10" db="EMBL/GenBank/DDBJ databases">
        <authorList>
            <person name="Varghese N."/>
            <person name="Submissions S."/>
        </authorList>
    </citation>
    <scope>NUCLEOTIDE SEQUENCE [LARGE SCALE GENOMIC DNA]</scope>
    <source>
        <strain evidence="5 6">WCC6</strain>
    </source>
</reference>
<accession>A0A1H2UFZ4</accession>
<dbReference type="RefSeq" id="WP_074704542.1">
    <property type="nucleotide sequence ID" value="NZ_FNOP01000002.1"/>
</dbReference>
<comment type="caution">
    <text evidence="5">The sequence shown here is derived from an EMBL/GenBank/DDBJ whole genome shotgun (WGS) entry which is preliminary data.</text>
</comment>
<dbReference type="Gene3D" id="3.40.50.300">
    <property type="entry name" value="P-loop containing nucleotide triphosphate hydrolases"/>
    <property type="match status" value="1"/>
</dbReference>
<evidence type="ECO:0000256" key="2">
    <source>
        <dbReference type="ARBA" id="ARBA00022741"/>
    </source>
</evidence>
<organism evidence="5 6">
    <name type="scientific">Acidaminococcus fermentans</name>
    <dbReference type="NCBI Taxonomy" id="905"/>
    <lineage>
        <taxon>Bacteria</taxon>
        <taxon>Bacillati</taxon>
        <taxon>Bacillota</taxon>
        <taxon>Negativicutes</taxon>
        <taxon>Acidaminococcales</taxon>
        <taxon>Acidaminococcaceae</taxon>
        <taxon>Acidaminococcus</taxon>
    </lineage>
</organism>
<dbReference type="PROSITE" id="PS00211">
    <property type="entry name" value="ABC_TRANSPORTER_1"/>
    <property type="match status" value="1"/>
</dbReference>
<dbReference type="GO" id="GO:0005524">
    <property type="term" value="F:ATP binding"/>
    <property type="evidence" value="ECO:0007669"/>
    <property type="project" value="UniProtKB-KW"/>
</dbReference>
<dbReference type="PANTHER" id="PTHR42788">
    <property type="entry name" value="TAURINE IMPORT ATP-BINDING PROTEIN-RELATED"/>
    <property type="match status" value="1"/>
</dbReference>
<dbReference type="InterPro" id="IPR050166">
    <property type="entry name" value="ABC_transporter_ATP-bind"/>
</dbReference>
<evidence type="ECO:0000256" key="1">
    <source>
        <dbReference type="ARBA" id="ARBA00022448"/>
    </source>
</evidence>
<evidence type="ECO:0000259" key="4">
    <source>
        <dbReference type="PROSITE" id="PS50893"/>
    </source>
</evidence>
<dbReference type="EMBL" id="FNOP01000002">
    <property type="protein sequence ID" value="SDW54444.1"/>
    <property type="molecule type" value="Genomic_DNA"/>
</dbReference>
<keyword evidence="1" id="KW-0813">Transport</keyword>
<dbReference type="SUPFAM" id="SSF52540">
    <property type="entry name" value="P-loop containing nucleoside triphosphate hydrolases"/>
    <property type="match status" value="1"/>
</dbReference>
<dbReference type="InterPro" id="IPR027417">
    <property type="entry name" value="P-loop_NTPase"/>
</dbReference>
<gene>
    <name evidence="5" type="ORF">SAMN05216495_102186</name>
</gene>
<evidence type="ECO:0000313" key="6">
    <source>
        <dbReference type="Proteomes" id="UP000182379"/>
    </source>
</evidence>
<dbReference type="SMART" id="SM00382">
    <property type="entry name" value="AAA"/>
    <property type="match status" value="1"/>
</dbReference>
<dbReference type="AlphaFoldDB" id="A0A1H2UFZ4"/>
<keyword evidence="3 5" id="KW-0067">ATP-binding</keyword>
<evidence type="ECO:0000256" key="3">
    <source>
        <dbReference type="ARBA" id="ARBA00022840"/>
    </source>
</evidence>
<dbReference type="InterPro" id="IPR017871">
    <property type="entry name" value="ABC_transporter-like_CS"/>
</dbReference>
<dbReference type="Proteomes" id="UP000182379">
    <property type="component" value="Unassembled WGS sequence"/>
</dbReference>